<evidence type="ECO:0000256" key="2">
    <source>
        <dbReference type="ARBA" id="ARBA00023002"/>
    </source>
</evidence>
<protein>
    <submittedName>
        <fullName evidence="3">NAD(P)-dependent dehydrogenase (Short-subunit alcohol dehydrogenase family)</fullName>
    </submittedName>
</protein>
<dbReference type="EMBL" id="QOVL01000006">
    <property type="protein sequence ID" value="RXG31817.1"/>
    <property type="molecule type" value="Genomic_DNA"/>
</dbReference>
<dbReference type="Proteomes" id="UP000290608">
    <property type="component" value="Unassembled WGS sequence"/>
</dbReference>
<dbReference type="AlphaFoldDB" id="A0A4Q0PMW8"/>
<dbReference type="PRINTS" id="PR00081">
    <property type="entry name" value="GDHRDH"/>
</dbReference>
<dbReference type="Pfam" id="PF00106">
    <property type="entry name" value="adh_short"/>
    <property type="match status" value="1"/>
</dbReference>
<evidence type="ECO:0000313" key="3">
    <source>
        <dbReference type="EMBL" id="RXG31817.1"/>
    </source>
</evidence>
<reference evidence="3 4" key="1">
    <citation type="submission" date="2018-07" db="EMBL/GenBank/DDBJ databases">
        <title>Leeuwenhoekiella genomics.</title>
        <authorList>
            <person name="Tahon G."/>
            <person name="Willems A."/>
        </authorList>
    </citation>
    <scope>NUCLEOTIDE SEQUENCE [LARGE SCALE GENOMIC DNA]</scope>
    <source>
        <strain evidence="3 4">LMG 1345</strain>
    </source>
</reference>
<dbReference type="GO" id="GO:0016491">
    <property type="term" value="F:oxidoreductase activity"/>
    <property type="evidence" value="ECO:0007669"/>
    <property type="project" value="UniProtKB-KW"/>
</dbReference>
<comment type="caution">
    <text evidence="3">The sequence shown here is derived from an EMBL/GenBank/DDBJ whole genome shotgun (WGS) entry which is preliminary data.</text>
</comment>
<dbReference type="PANTHER" id="PTHR24320:SF152">
    <property type="entry name" value="SHORT-CHAIN DEHYDROGENASE_REDUCTASE FAMILY PROTEIN"/>
    <property type="match status" value="1"/>
</dbReference>
<dbReference type="PANTHER" id="PTHR24320">
    <property type="entry name" value="RETINOL DEHYDROGENASE"/>
    <property type="match status" value="1"/>
</dbReference>
<proteinExistence type="inferred from homology"/>
<keyword evidence="2" id="KW-0560">Oxidoreductase</keyword>
<dbReference type="InterPro" id="IPR002347">
    <property type="entry name" value="SDR_fam"/>
</dbReference>
<dbReference type="RefSeq" id="WP_073098652.1">
    <property type="nucleotide sequence ID" value="NZ_QOVL01000006.1"/>
</dbReference>
<organism evidence="3 4">
    <name type="scientific">Leeuwenhoekiella marinoflava</name>
    <dbReference type="NCBI Taxonomy" id="988"/>
    <lineage>
        <taxon>Bacteria</taxon>
        <taxon>Pseudomonadati</taxon>
        <taxon>Bacteroidota</taxon>
        <taxon>Flavobacteriia</taxon>
        <taxon>Flavobacteriales</taxon>
        <taxon>Flavobacteriaceae</taxon>
        <taxon>Leeuwenhoekiella</taxon>
    </lineage>
</organism>
<dbReference type="STRING" id="1122159.SAMN02745246_01541"/>
<accession>A0A4Q0PMW8</accession>
<sequence>MATILITGGHSGLGVYCSRLLASKHQCNLILAGRSPEKMQDFSQALENDYEVKVHLLKMDTSSFASVRAGVSECKKMLKSGEIESLNGIICNAGVRLNGQVTYTDDGYETTYATNYLGHVLLVELLIDLVSKKGRIVFTSSGTHDPDTADGKMMGVADKATAVDLANTGKNGEKPINLGKMYATSKLDIIQYAYELNRRLKKANIPITIIAFDPGATPGTGFLRNMPPLVAWLANTSFMNWVMKQMGITKSTADFSGASLAKITVEPAYDTASGKYFQANNSQLIERPSSKLSYDEKRAAKLWKDTQKLIHIKPSETILNF</sequence>
<comment type="similarity">
    <text evidence="1">Belongs to the short-chain dehydrogenases/reductases (SDR) family.</text>
</comment>
<dbReference type="InterPro" id="IPR036291">
    <property type="entry name" value="NAD(P)-bd_dom_sf"/>
</dbReference>
<dbReference type="Gene3D" id="3.40.50.720">
    <property type="entry name" value="NAD(P)-binding Rossmann-like Domain"/>
    <property type="match status" value="1"/>
</dbReference>
<dbReference type="SUPFAM" id="SSF51735">
    <property type="entry name" value="NAD(P)-binding Rossmann-fold domains"/>
    <property type="match status" value="1"/>
</dbReference>
<evidence type="ECO:0000256" key="1">
    <source>
        <dbReference type="ARBA" id="ARBA00006484"/>
    </source>
</evidence>
<name>A0A4Q0PMW8_9FLAO</name>
<gene>
    <name evidence="3" type="ORF">DSL99_1641</name>
</gene>
<evidence type="ECO:0000313" key="4">
    <source>
        <dbReference type="Proteomes" id="UP000290608"/>
    </source>
</evidence>